<proteinExistence type="predicted"/>
<reference evidence="1 2" key="1">
    <citation type="submission" date="2014-09" db="EMBL/GenBank/DDBJ databases">
        <title>Sporocytophaga myxococcoides PG-01 genome sequencing.</title>
        <authorList>
            <person name="Liu L."/>
            <person name="Gao P.J."/>
            <person name="Chen G.J."/>
            <person name="Wang L.S."/>
        </authorList>
    </citation>
    <scope>NUCLEOTIDE SEQUENCE [LARGE SCALE GENOMIC DNA]</scope>
    <source>
        <strain evidence="1 2">PG-01</strain>
    </source>
</reference>
<gene>
    <name evidence="1" type="ORF">MYP_1477</name>
</gene>
<comment type="caution">
    <text evidence="1">The sequence shown here is derived from an EMBL/GenBank/DDBJ whole genome shotgun (WGS) entry which is preliminary data.</text>
</comment>
<dbReference type="AlphaFoldDB" id="A0A098LCX8"/>
<protein>
    <recommendedName>
        <fullName evidence="3">Helix-turn-helix domain-containing protein</fullName>
    </recommendedName>
</protein>
<dbReference type="STRING" id="153721.MYP_1477"/>
<organism evidence="1 2">
    <name type="scientific">Sporocytophaga myxococcoides</name>
    <dbReference type="NCBI Taxonomy" id="153721"/>
    <lineage>
        <taxon>Bacteria</taxon>
        <taxon>Pseudomonadati</taxon>
        <taxon>Bacteroidota</taxon>
        <taxon>Cytophagia</taxon>
        <taxon>Cytophagales</taxon>
        <taxon>Cytophagaceae</taxon>
        <taxon>Sporocytophaga</taxon>
    </lineage>
</organism>
<name>A0A098LCX8_9BACT</name>
<dbReference type="Proteomes" id="UP000030185">
    <property type="component" value="Unassembled WGS sequence"/>
</dbReference>
<evidence type="ECO:0000313" key="2">
    <source>
        <dbReference type="Proteomes" id="UP000030185"/>
    </source>
</evidence>
<evidence type="ECO:0008006" key="3">
    <source>
        <dbReference type="Google" id="ProtNLM"/>
    </source>
</evidence>
<keyword evidence="2" id="KW-1185">Reference proteome</keyword>
<accession>A0A098LCX8</accession>
<dbReference type="EMBL" id="BBLT01000002">
    <property type="protein sequence ID" value="GAL84249.1"/>
    <property type="molecule type" value="Genomic_DNA"/>
</dbReference>
<evidence type="ECO:0000313" key="1">
    <source>
        <dbReference type="EMBL" id="GAL84249.1"/>
    </source>
</evidence>
<sequence length="64" mass="7432">MLLGHKKRIPFLSMSETQKALSCSRTFIEKQIKLGRLKPKYLGKKCYFLIDEVVLAMTDQPEDD</sequence>